<dbReference type="InterPro" id="IPR027417">
    <property type="entry name" value="P-loop_NTPase"/>
</dbReference>
<gene>
    <name evidence="5" type="ORF">GCM10008938_18020</name>
</gene>
<keyword evidence="3 5" id="KW-0067">ATP-binding</keyword>
<dbReference type="RefSeq" id="WP_229684697.1">
    <property type="nucleotide sequence ID" value="NZ_BMOD01000005.1"/>
</dbReference>
<evidence type="ECO:0000259" key="4">
    <source>
        <dbReference type="PROSITE" id="PS50893"/>
    </source>
</evidence>
<dbReference type="PROSITE" id="PS50893">
    <property type="entry name" value="ABC_TRANSPORTER_2"/>
    <property type="match status" value="1"/>
</dbReference>
<feature type="domain" description="ABC transporter" evidence="4">
    <location>
        <begin position="5"/>
        <end position="240"/>
    </location>
</feature>
<dbReference type="PANTHER" id="PTHR24220">
    <property type="entry name" value="IMPORT ATP-BINDING PROTEIN"/>
    <property type="match status" value="1"/>
</dbReference>
<dbReference type="InterPro" id="IPR017871">
    <property type="entry name" value="ABC_transporter-like_CS"/>
</dbReference>
<dbReference type="InterPro" id="IPR015854">
    <property type="entry name" value="ABC_transpr_LolD-like"/>
</dbReference>
<organism evidence="5 6">
    <name type="scientific">Deinococcus roseus</name>
    <dbReference type="NCBI Taxonomy" id="392414"/>
    <lineage>
        <taxon>Bacteria</taxon>
        <taxon>Thermotogati</taxon>
        <taxon>Deinococcota</taxon>
        <taxon>Deinococci</taxon>
        <taxon>Deinococcales</taxon>
        <taxon>Deinococcaceae</taxon>
        <taxon>Deinococcus</taxon>
    </lineage>
</organism>
<sequence>MPVVLQAHNLSKTFVLGTEKVHALRQVSLDIQQGSFVAVMGPSGSGKSTLLNLLGLLDLPDQGEVTLAATPTRGLKDDALTLLRREKIGFIFQTFELIPTLSAEENILLTSELAGQLKQAKSRLPALADRLGLTGRLKNRPSELSGGQRQRVAIARALINHPSVILADEPTGNLDSKNGREVLEIFQQGVREEGWTVVMVTHDPAAALCAEKIIFLRDGEVVGETETHSLDARSKIEEFVGV</sequence>
<evidence type="ECO:0000313" key="5">
    <source>
        <dbReference type="EMBL" id="GGJ32197.1"/>
    </source>
</evidence>
<evidence type="ECO:0000256" key="1">
    <source>
        <dbReference type="ARBA" id="ARBA00022448"/>
    </source>
</evidence>
<name>A0ABQ2CY27_9DEIO</name>
<keyword evidence="1" id="KW-0813">Transport</keyword>
<keyword evidence="2" id="KW-0547">Nucleotide-binding</keyword>
<dbReference type="Proteomes" id="UP000632222">
    <property type="component" value="Unassembled WGS sequence"/>
</dbReference>
<dbReference type="InterPro" id="IPR003439">
    <property type="entry name" value="ABC_transporter-like_ATP-bd"/>
</dbReference>
<keyword evidence="6" id="KW-1185">Reference proteome</keyword>
<dbReference type="SMART" id="SM00382">
    <property type="entry name" value="AAA"/>
    <property type="match status" value="1"/>
</dbReference>
<dbReference type="Gene3D" id="3.40.50.300">
    <property type="entry name" value="P-loop containing nucleotide triphosphate hydrolases"/>
    <property type="match status" value="1"/>
</dbReference>
<evidence type="ECO:0000256" key="3">
    <source>
        <dbReference type="ARBA" id="ARBA00022840"/>
    </source>
</evidence>
<dbReference type="PROSITE" id="PS00211">
    <property type="entry name" value="ABC_TRANSPORTER_1"/>
    <property type="match status" value="1"/>
</dbReference>
<proteinExistence type="predicted"/>
<protein>
    <submittedName>
        <fullName evidence="5">ABC transporter ATP-binding protein</fullName>
    </submittedName>
</protein>
<dbReference type="SUPFAM" id="SSF52540">
    <property type="entry name" value="P-loop containing nucleoside triphosphate hydrolases"/>
    <property type="match status" value="1"/>
</dbReference>
<accession>A0ABQ2CY27</accession>
<dbReference type="EMBL" id="BMOD01000005">
    <property type="protein sequence ID" value="GGJ32197.1"/>
    <property type="molecule type" value="Genomic_DNA"/>
</dbReference>
<reference evidence="6" key="1">
    <citation type="journal article" date="2019" name="Int. J. Syst. Evol. Microbiol.">
        <title>The Global Catalogue of Microorganisms (GCM) 10K type strain sequencing project: providing services to taxonomists for standard genome sequencing and annotation.</title>
        <authorList>
            <consortium name="The Broad Institute Genomics Platform"/>
            <consortium name="The Broad Institute Genome Sequencing Center for Infectious Disease"/>
            <person name="Wu L."/>
            <person name="Ma J."/>
        </authorList>
    </citation>
    <scope>NUCLEOTIDE SEQUENCE [LARGE SCALE GENOMIC DNA]</scope>
    <source>
        <strain evidence="6">JCM 14370</strain>
    </source>
</reference>
<evidence type="ECO:0000313" key="6">
    <source>
        <dbReference type="Proteomes" id="UP000632222"/>
    </source>
</evidence>
<dbReference type="CDD" id="cd03255">
    <property type="entry name" value="ABC_MJ0796_LolCDE_FtsE"/>
    <property type="match status" value="1"/>
</dbReference>
<dbReference type="InterPro" id="IPR003593">
    <property type="entry name" value="AAA+_ATPase"/>
</dbReference>
<evidence type="ECO:0000256" key="2">
    <source>
        <dbReference type="ARBA" id="ARBA00022741"/>
    </source>
</evidence>
<comment type="caution">
    <text evidence="5">The sequence shown here is derived from an EMBL/GenBank/DDBJ whole genome shotgun (WGS) entry which is preliminary data.</text>
</comment>
<dbReference type="InterPro" id="IPR017911">
    <property type="entry name" value="MacB-like_ATP-bd"/>
</dbReference>
<dbReference type="GO" id="GO:0005524">
    <property type="term" value="F:ATP binding"/>
    <property type="evidence" value="ECO:0007669"/>
    <property type="project" value="UniProtKB-KW"/>
</dbReference>
<dbReference type="Pfam" id="PF00005">
    <property type="entry name" value="ABC_tran"/>
    <property type="match status" value="1"/>
</dbReference>